<feature type="region of interest" description="Disordered" evidence="1">
    <location>
        <begin position="212"/>
        <end position="240"/>
    </location>
</feature>
<keyword evidence="3" id="KW-1185">Reference proteome</keyword>
<comment type="caution">
    <text evidence="2">The sequence shown here is derived from an EMBL/GenBank/DDBJ whole genome shotgun (WGS) entry which is preliminary data.</text>
</comment>
<name>A0AAV3S2V8_LITER</name>
<evidence type="ECO:0000256" key="1">
    <source>
        <dbReference type="SAM" id="MobiDB-lite"/>
    </source>
</evidence>
<feature type="region of interest" description="Disordered" evidence="1">
    <location>
        <begin position="253"/>
        <end position="283"/>
    </location>
</feature>
<dbReference type="AlphaFoldDB" id="A0AAV3S2V8"/>
<dbReference type="Proteomes" id="UP001454036">
    <property type="component" value="Unassembled WGS sequence"/>
</dbReference>
<dbReference type="EMBL" id="BAABME010014215">
    <property type="protein sequence ID" value="GAA0186977.1"/>
    <property type="molecule type" value="Genomic_DNA"/>
</dbReference>
<feature type="compositionally biased region" description="Basic and acidic residues" evidence="1">
    <location>
        <begin position="212"/>
        <end position="222"/>
    </location>
</feature>
<evidence type="ECO:0000313" key="3">
    <source>
        <dbReference type="Proteomes" id="UP001454036"/>
    </source>
</evidence>
<feature type="compositionally biased region" description="Low complexity" evidence="1">
    <location>
        <begin position="224"/>
        <end position="240"/>
    </location>
</feature>
<accession>A0AAV3S2V8</accession>
<evidence type="ECO:0000313" key="2">
    <source>
        <dbReference type="EMBL" id="GAA0186977.1"/>
    </source>
</evidence>
<sequence>MSSYPIIKSVRWRMKDFVSCFNTCRLPIVDEENEVSMEISPPFPPTSSVVHQYSKGGDRRRRQDFDQQTIIEFPCKEVGNKVSPIQKGLSKNSSNRSQMSEEEYIVFCFRENGDIHVIEDNRKSSATSDQRQSKSVNRKLMYAENVEADKRIINVQVARRYKEDKNQEMHEDGICISGEMAKEEGKNNSSTADQWLLDEIKEMTCRHVVEESNIESKQEGTLHESSSGSNMSSEESTTSFSFPVLLDSRRSWERMGSPDLMPRPEDAATPFSNSKDNRCRLHF</sequence>
<protein>
    <submittedName>
        <fullName evidence="2">Uncharacterized protein</fullName>
    </submittedName>
</protein>
<reference evidence="2 3" key="1">
    <citation type="submission" date="2024-01" db="EMBL/GenBank/DDBJ databases">
        <title>The complete chloroplast genome sequence of Lithospermum erythrorhizon: insights into the phylogenetic relationship among Boraginaceae species and the maternal lineages of purple gromwells.</title>
        <authorList>
            <person name="Okada T."/>
            <person name="Watanabe K."/>
        </authorList>
    </citation>
    <scope>NUCLEOTIDE SEQUENCE [LARGE SCALE GENOMIC DNA]</scope>
</reference>
<organism evidence="2 3">
    <name type="scientific">Lithospermum erythrorhizon</name>
    <name type="common">Purple gromwell</name>
    <name type="synonym">Lithospermum officinale var. erythrorhizon</name>
    <dbReference type="NCBI Taxonomy" id="34254"/>
    <lineage>
        <taxon>Eukaryota</taxon>
        <taxon>Viridiplantae</taxon>
        <taxon>Streptophyta</taxon>
        <taxon>Embryophyta</taxon>
        <taxon>Tracheophyta</taxon>
        <taxon>Spermatophyta</taxon>
        <taxon>Magnoliopsida</taxon>
        <taxon>eudicotyledons</taxon>
        <taxon>Gunneridae</taxon>
        <taxon>Pentapetalae</taxon>
        <taxon>asterids</taxon>
        <taxon>lamiids</taxon>
        <taxon>Boraginales</taxon>
        <taxon>Boraginaceae</taxon>
        <taxon>Boraginoideae</taxon>
        <taxon>Lithospermeae</taxon>
        <taxon>Lithospermum</taxon>
    </lineage>
</organism>
<gene>
    <name evidence="2" type="ORF">LIER_34265</name>
</gene>
<feature type="region of interest" description="Disordered" evidence="1">
    <location>
        <begin position="39"/>
        <end position="63"/>
    </location>
</feature>
<proteinExistence type="predicted"/>